<proteinExistence type="inferred from homology"/>
<dbReference type="InterPro" id="IPR050272">
    <property type="entry name" value="Isochorismatase-like_hydrls"/>
</dbReference>
<dbReference type="PANTHER" id="PTHR43540">
    <property type="entry name" value="PEROXYUREIDOACRYLATE/UREIDOACRYLATE AMIDOHYDROLASE-RELATED"/>
    <property type="match status" value="1"/>
</dbReference>
<dbReference type="Pfam" id="PF00857">
    <property type="entry name" value="Isochorismatase"/>
    <property type="match status" value="1"/>
</dbReference>
<dbReference type="SUPFAM" id="SSF52499">
    <property type="entry name" value="Isochorismatase-like hydrolases"/>
    <property type="match status" value="1"/>
</dbReference>
<name>A0A1H2W9V7_9BACL</name>
<accession>A0A1H2W9V7</accession>
<feature type="domain" description="Isochorismatase-like" evidence="3">
    <location>
        <begin position="6"/>
        <end position="172"/>
    </location>
</feature>
<dbReference type="AlphaFoldDB" id="A0A1H2W9V7"/>
<evidence type="ECO:0000259" key="3">
    <source>
        <dbReference type="Pfam" id="PF00857"/>
    </source>
</evidence>
<keyword evidence="2" id="KW-0378">Hydrolase</keyword>
<protein>
    <submittedName>
        <fullName evidence="4">Nicotinamidase-related amidase</fullName>
    </submittedName>
</protein>
<gene>
    <name evidence="4" type="ORF">SAMN05444487_10661</name>
</gene>
<dbReference type="GO" id="GO:0016787">
    <property type="term" value="F:hydrolase activity"/>
    <property type="evidence" value="ECO:0007669"/>
    <property type="project" value="UniProtKB-KW"/>
</dbReference>
<dbReference type="Gene3D" id="3.40.50.850">
    <property type="entry name" value="Isochorismatase-like"/>
    <property type="match status" value="1"/>
</dbReference>
<dbReference type="RefSeq" id="WP_091738520.1">
    <property type="nucleotide sequence ID" value="NZ_FNNQ01000006.1"/>
</dbReference>
<evidence type="ECO:0000313" key="4">
    <source>
        <dbReference type="EMBL" id="SDW77317.1"/>
    </source>
</evidence>
<evidence type="ECO:0000256" key="1">
    <source>
        <dbReference type="ARBA" id="ARBA00006336"/>
    </source>
</evidence>
<reference evidence="4 5" key="1">
    <citation type="submission" date="2016-10" db="EMBL/GenBank/DDBJ databases">
        <authorList>
            <person name="de Groot N.N."/>
        </authorList>
    </citation>
    <scope>NUCLEOTIDE SEQUENCE [LARGE SCALE GENOMIC DNA]</scope>
    <source>
        <strain evidence="4 5">DSM 45610</strain>
    </source>
</reference>
<evidence type="ECO:0000256" key="2">
    <source>
        <dbReference type="ARBA" id="ARBA00022801"/>
    </source>
</evidence>
<sequence length="181" mass="20615">MEKKNALVVIDVQREYVTEGRPFFLNGINSSLNNIQSVLEKARKDGWEIIHVRHIQESNLFAKDSEFADFVPGFEPREGEKEIHKDNFSCFSASEFEQLLEGLKDHIIHIVGYGSTMCCLSTIIEGYHKGYEMVFIHDASRAKQTNSFDEDSHHDHATEYLATFSKVISTEDVLNSLGVTK</sequence>
<dbReference type="InterPro" id="IPR000868">
    <property type="entry name" value="Isochorismatase-like_dom"/>
</dbReference>
<dbReference type="InterPro" id="IPR036380">
    <property type="entry name" value="Isochorismatase-like_sf"/>
</dbReference>
<keyword evidence="5" id="KW-1185">Reference proteome</keyword>
<organism evidence="4 5">
    <name type="scientific">Marininema mesophilum</name>
    <dbReference type="NCBI Taxonomy" id="1048340"/>
    <lineage>
        <taxon>Bacteria</taxon>
        <taxon>Bacillati</taxon>
        <taxon>Bacillota</taxon>
        <taxon>Bacilli</taxon>
        <taxon>Bacillales</taxon>
        <taxon>Thermoactinomycetaceae</taxon>
        <taxon>Marininema</taxon>
    </lineage>
</organism>
<comment type="similarity">
    <text evidence="1">Belongs to the isochorismatase family.</text>
</comment>
<evidence type="ECO:0000313" key="5">
    <source>
        <dbReference type="Proteomes" id="UP000198534"/>
    </source>
</evidence>
<dbReference type="Proteomes" id="UP000198534">
    <property type="component" value="Unassembled WGS sequence"/>
</dbReference>
<dbReference type="PANTHER" id="PTHR43540:SF6">
    <property type="entry name" value="ISOCHORISMATASE-LIKE DOMAIN-CONTAINING PROTEIN"/>
    <property type="match status" value="1"/>
</dbReference>
<dbReference type="EMBL" id="FNNQ01000006">
    <property type="protein sequence ID" value="SDW77317.1"/>
    <property type="molecule type" value="Genomic_DNA"/>
</dbReference>
<dbReference type="STRING" id="1048340.SAMN05444487_10661"/>
<dbReference type="OrthoDB" id="9796485at2"/>
<dbReference type="CDD" id="cd00431">
    <property type="entry name" value="cysteine_hydrolases"/>
    <property type="match status" value="1"/>
</dbReference>